<dbReference type="EMBL" id="JADAQX010000120">
    <property type="protein sequence ID" value="KAF8821832.1"/>
    <property type="molecule type" value="Genomic_DNA"/>
</dbReference>
<protein>
    <submittedName>
        <fullName evidence="2">SnaRE associated Golgi protein</fullName>
    </submittedName>
</protein>
<reference evidence="2 3" key="1">
    <citation type="journal article" date="2020" name="bioRxiv">
        <title>Metabolic contributions of an alphaproteobacterial endosymbiont in the apicomplexan Cardiosporidium cionae.</title>
        <authorList>
            <person name="Hunter E.S."/>
            <person name="Paight C.J."/>
            <person name="Lane C.E."/>
        </authorList>
    </citation>
    <scope>NUCLEOTIDE SEQUENCE [LARGE SCALE GENOMIC DNA]</scope>
    <source>
        <strain evidence="2">ESH_2018</strain>
    </source>
</reference>
<name>A0ABQ7JCT3_9APIC</name>
<dbReference type="Proteomes" id="UP000823046">
    <property type="component" value="Unassembled WGS sequence"/>
</dbReference>
<proteinExistence type="predicted"/>
<comment type="caution">
    <text evidence="2">The sequence shown here is derived from an EMBL/GenBank/DDBJ whole genome shotgun (WGS) entry which is preliminary data.</text>
</comment>
<evidence type="ECO:0000313" key="3">
    <source>
        <dbReference type="Proteomes" id="UP000823046"/>
    </source>
</evidence>
<gene>
    <name evidence="2" type="ORF">IE077_001485</name>
</gene>
<keyword evidence="1" id="KW-0812">Transmembrane</keyword>
<keyword evidence="1" id="KW-1133">Transmembrane helix</keyword>
<evidence type="ECO:0000256" key="1">
    <source>
        <dbReference type="SAM" id="Phobius"/>
    </source>
</evidence>
<organism evidence="2 3">
    <name type="scientific">Cardiosporidium cionae</name>
    <dbReference type="NCBI Taxonomy" id="476202"/>
    <lineage>
        <taxon>Eukaryota</taxon>
        <taxon>Sar</taxon>
        <taxon>Alveolata</taxon>
        <taxon>Apicomplexa</taxon>
        <taxon>Aconoidasida</taxon>
        <taxon>Nephromycida</taxon>
        <taxon>Cardiosporidium</taxon>
    </lineage>
</organism>
<sequence length="119" mass="13653">MDFPVRNKPCKRGSARSCSWNNVHSLNYQHHEVSPATSTTHRAYTSKMKTSAVSTTSSLHVVTSNEECEIPNLMEVMWNFFWMISLFLVCGLALYALFQHLPAVDLLDFYNNLKKKHSN</sequence>
<feature type="transmembrane region" description="Helical" evidence="1">
    <location>
        <begin position="80"/>
        <end position="98"/>
    </location>
</feature>
<evidence type="ECO:0000313" key="2">
    <source>
        <dbReference type="EMBL" id="KAF8821832.1"/>
    </source>
</evidence>
<accession>A0ABQ7JCT3</accession>
<keyword evidence="1" id="KW-0472">Membrane</keyword>
<keyword evidence="3" id="KW-1185">Reference proteome</keyword>